<feature type="transmembrane region" description="Helical" evidence="2">
    <location>
        <begin position="78"/>
        <end position="98"/>
    </location>
</feature>
<reference evidence="3 4" key="1">
    <citation type="journal article" date="2016" name="Nat. Commun.">
        <title>Thousands of microbial genomes shed light on interconnected biogeochemical processes in an aquifer system.</title>
        <authorList>
            <person name="Anantharaman K."/>
            <person name="Brown C.T."/>
            <person name="Hug L.A."/>
            <person name="Sharon I."/>
            <person name="Castelle C.J."/>
            <person name="Probst A.J."/>
            <person name="Thomas B.C."/>
            <person name="Singh A."/>
            <person name="Wilkins M.J."/>
            <person name="Karaoz U."/>
            <person name="Brodie E.L."/>
            <person name="Williams K.H."/>
            <person name="Hubbard S.S."/>
            <person name="Banfield J.F."/>
        </authorList>
    </citation>
    <scope>NUCLEOTIDE SEQUENCE [LARGE SCALE GENOMIC DNA]</scope>
</reference>
<keyword evidence="1" id="KW-0802">TPR repeat</keyword>
<dbReference type="InterPro" id="IPR019734">
    <property type="entry name" value="TPR_rpt"/>
</dbReference>
<evidence type="ECO:0000313" key="4">
    <source>
        <dbReference type="Proteomes" id="UP000177395"/>
    </source>
</evidence>
<dbReference type="PROSITE" id="PS50005">
    <property type="entry name" value="TPR"/>
    <property type="match status" value="2"/>
</dbReference>
<dbReference type="EMBL" id="MFMS01000008">
    <property type="protein sequence ID" value="OGG85455.1"/>
    <property type="molecule type" value="Genomic_DNA"/>
</dbReference>
<dbReference type="InterPro" id="IPR011990">
    <property type="entry name" value="TPR-like_helical_dom_sf"/>
</dbReference>
<dbReference type="Gene3D" id="1.25.40.10">
    <property type="entry name" value="Tetratricopeptide repeat domain"/>
    <property type="match status" value="2"/>
</dbReference>
<name>A0A1F6FHW4_9BACT</name>
<comment type="caution">
    <text evidence="3">The sequence shown here is derived from an EMBL/GenBank/DDBJ whole genome shotgun (WGS) entry which is preliminary data.</text>
</comment>
<accession>A0A1F6FHW4</accession>
<dbReference type="SMART" id="SM00028">
    <property type="entry name" value="TPR"/>
    <property type="match status" value="3"/>
</dbReference>
<protein>
    <submittedName>
        <fullName evidence="3">Uncharacterized protein</fullName>
    </submittedName>
</protein>
<feature type="non-terminal residue" evidence="3">
    <location>
        <position position="1"/>
    </location>
</feature>
<evidence type="ECO:0000256" key="2">
    <source>
        <dbReference type="SAM" id="Phobius"/>
    </source>
</evidence>
<evidence type="ECO:0000256" key="1">
    <source>
        <dbReference type="PROSITE-ProRule" id="PRU00339"/>
    </source>
</evidence>
<organism evidence="3 4">
    <name type="scientific">Candidatus Kaiserbacteria bacterium RIFOXYB1_FULL_46_14</name>
    <dbReference type="NCBI Taxonomy" id="1798531"/>
    <lineage>
        <taxon>Bacteria</taxon>
        <taxon>Candidatus Kaiseribacteriota</taxon>
    </lineage>
</organism>
<keyword evidence="2" id="KW-0472">Membrane</keyword>
<feature type="repeat" description="TPR" evidence="1">
    <location>
        <begin position="323"/>
        <end position="356"/>
    </location>
</feature>
<gene>
    <name evidence="3" type="ORF">A2392_00060</name>
</gene>
<feature type="repeat" description="TPR" evidence="1">
    <location>
        <begin position="183"/>
        <end position="216"/>
    </location>
</feature>
<keyword evidence="2" id="KW-1133">Transmembrane helix</keyword>
<dbReference type="STRING" id="1798531.A2392_00060"/>
<keyword evidence="2" id="KW-0812">Transmembrane</keyword>
<dbReference type="AlphaFoldDB" id="A0A1F6FHW4"/>
<dbReference type="SUPFAM" id="SSF48452">
    <property type="entry name" value="TPR-like"/>
    <property type="match status" value="1"/>
</dbReference>
<sequence length="373" mass="41674">VFKPLWNRIRTGVSNVTTFKVEEQALILGLLAGYMFHNLFVFDNLASWIFYAVVLALIHQRVSRPVAFVENYQINNDILERIVVPAMVVIASAAIYFVNVPSIRAAGDIIDAYRAQTLDGKIAKFETALSRGSFADQEISEQFAQAMGPVVSNPALAADKKLELIGSVSAALEKLKNEKPGDARVYLVHSNFYRMAGEQSLALAELNRSLELAPQKSDILEEQGLMYVIIGDKVAAVEVLRHAYELDKRNNIARVRFAAALLNNGQTEEADALLDPAETIPGSDLWYAFASDSMIISIAHQEKRQDLLLRIMIARKEIEPTRIDYRTNLAAVYYEMGELDKAIAVLEEAIRDIPTFKSEGQTLIKKIKSEQQR</sequence>
<feature type="transmembrane region" description="Helical" evidence="2">
    <location>
        <begin position="39"/>
        <end position="58"/>
    </location>
</feature>
<dbReference type="Pfam" id="PF13181">
    <property type="entry name" value="TPR_8"/>
    <property type="match status" value="1"/>
</dbReference>
<dbReference type="Proteomes" id="UP000177395">
    <property type="component" value="Unassembled WGS sequence"/>
</dbReference>
<evidence type="ECO:0000313" key="3">
    <source>
        <dbReference type="EMBL" id="OGG85455.1"/>
    </source>
</evidence>
<proteinExistence type="predicted"/>